<dbReference type="EMBL" id="CAJPEV010000827">
    <property type="protein sequence ID" value="CAG0888867.1"/>
    <property type="molecule type" value="Genomic_DNA"/>
</dbReference>
<dbReference type="Gene3D" id="2.60.40.10">
    <property type="entry name" value="Immunoglobulins"/>
    <property type="match status" value="3"/>
</dbReference>
<dbReference type="PANTHER" id="PTHR19134">
    <property type="entry name" value="RECEPTOR-TYPE TYROSINE-PROTEIN PHOSPHATASE"/>
    <property type="match status" value="1"/>
</dbReference>
<dbReference type="GO" id="GO:0048666">
    <property type="term" value="P:neuron development"/>
    <property type="evidence" value="ECO:0007669"/>
    <property type="project" value="UniProtKB-ARBA"/>
</dbReference>
<evidence type="ECO:0000313" key="18">
    <source>
        <dbReference type="Proteomes" id="UP000677054"/>
    </source>
</evidence>
<comment type="catalytic activity">
    <reaction evidence="11">
        <text>O-phospho-L-tyrosyl-[protein] + H2O = L-tyrosyl-[protein] + phosphate</text>
        <dbReference type="Rhea" id="RHEA:10684"/>
        <dbReference type="Rhea" id="RHEA-COMP:10136"/>
        <dbReference type="Rhea" id="RHEA-COMP:20101"/>
        <dbReference type="ChEBI" id="CHEBI:15377"/>
        <dbReference type="ChEBI" id="CHEBI:43474"/>
        <dbReference type="ChEBI" id="CHEBI:46858"/>
        <dbReference type="ChEBI" id="CHEBI:61978"/>
        <dbReference type="EC" id="3.1.3.48"/>
    </reaction>
</comment>
<keyword evidence="4" id="KW-0677">Repeat</keyword>
<dbReference type="SMART" id="SM00060">
    <property type="entry name" value="FN3"/>
    <property type="match status" value="2"/>
</dbReference>
<keyword evidence="18" id="KW-1185">Reference proteome</keyword>
<dbReference type="CDD" id="cd00063">
    <property type="entry name" value="FN3"/>
    <property type="match status" value="2"/>
</dbReference>
<keyword evidence="8" id="KW-1015">Disulfide bond</keyword>
<dbReference type="GO" id="GO:0004725">
    <property type="term" value="F:protein tyrosine phosphatase activity"/>
    <property type="evidence" value="ECO:0007669"/>
    <property type="project" value="UniProtKB-EC"/>
</dbReference>
<dbReference type="InterPro" id="IPR029021">
    <property type="entry name" value="Prot-tyrosine_phosphatase-like"/>
</dbReference>
<dbReference type="InterPro" id="IPR013098">
    <property type="entry name" value="Ig_I-set"/>
</dbReference>
<dbReference type="GO" id="GO:0016020">
    <property type="term" value="C:membrane"/>
    <property type="evidence" value="ECO:0007669"/>
    <property type="project" value="UniProtKB-SubCell"/>
</dbReference>
<name>A0A7R8X772_9CRUS</name>
<evidence type="ECO:0000256" key="12">
    <source>
        <dbReference type="SAM" id="Phobius"/>
    </source>
</evidence>
<evidence type="ECO:0000256" key="6">
    <source>
        <dbReference type="ARBA" id="ARBA00022912"/>
    </source>
</evidence>
<dbReference type="PROSITE" id="PS50056">
    <property type="entry name" value="TYR_PHOSPHATASE_2"/>
    <property type="match status" value="2"/>
</dbReference>
<dbReference type="Gene3D" id="3.90.190.10">
    <property type="entry name" value="Protein tyrosine phosphatase superfamily"/>
    <property type="match status" value="2"/>
</dbReference>
<comment type="subcellular location">
    <subcellularLocation>
        <location evidence="1">Membrane</location>
        <topology evidence="1">Single-pass membrane protein</topology>
    </subcellularLocation>
</comment>
<keyword evidence="12" id="KW-0812">Transmembrane</keyword>
<dbReference type="InterPro" id="IPR003595">
    <property type="entry name" value="Tyr_Pase_cat"/>
</dbReference>
<dbReference type="Proteomes" id="UP000677054">
    <property type="component" value="Unassembled WGS sequence"/>
</dbReference>
<dbReference type="Pfam" id="PF07679">
    <property type="entry name" value="I-set"/>
    <property type="match status" value="1"/>
</dbReference>
<evidence type="ECO:0000259" key="14">
    <source>
        <dbReference type="PROSITE" id="PS50056"/>
    </source>
</evidence>
<dbReference type="InterPro" id="IPR003961">
    <property type="entry name" value="FN3_dom"/>
</dbReference>
<feature type="domain" description="Tyrosine-protein phosphatase" evidence="13">
    <location>
        <begin position="993"/>
        <end position="1283"/>
    </location>
</feature>
<sequence length="1288" mass="145776">MYLAWKILFDEVQGLPAAAFADKMLPELIDSKEDKVRKGSNGTLSCSFKAHPLAKVLWFRDNVSLPSDSRFKVETKAGANESVTVYQLMVFQAESHDNGTYKCEASNPRGRAESFVALTVQEKPKVTLDVVKGVGKGKLFVNWTVYDGNAPLDQYYVQYMKEGGDEWVALSKRVAGSDRQVVLVGLEPSTAYLVRVQGKNAIDMGSWSEESVAVRTLTEDMTYEPEITIKASTSQSLNMAWNPPPKTIQDFVKACNAYTDECGPWSKPANESTLDGPASPPMKVRVNCQSDQHGSYLHISWDPPTQSNGQMFKAEYKVFVEEKSVFLNELGVWEEAKDTNVLSAHNRSSLTIQGIPNTNYTIQVCAMSRNGQCGTKSRVTKVSECYMGPNLPKQLPRFTWRKLKSSEENQIFKVLLVRASERYGPICCYRVVIVRYGEDLQGRELPYPQEISVSTYQEAHNHRGQHLTGYIAEMFDSNRFQDEVIVGDGSLSVPPPQCSACYSQSYANFDEAGFSRNRRYTPNIPTSFPIVEDGPLESNSTYSGFIEVIVKTLTGDVVRKPSEYFTLLGSSDQESPRDEAPPQSDLIPILGVTLGLLVVVTFILAVCVLRRYSKLISAEQGIELSFRSSVRHMWATLRGHPEGIPLATASPPDISPIPKHQLVDAFIDRHRDSDLGFRHEFEMLPECFSDRTSKASEDPHNSAKNRYPDIKAYDQTRVFLSTSPLHPSDYINANFVKGYKDRKTFICAQGPLLGTVADFWHMIWEQKISLMVMLTNFEENGKVKCARYWPEESSEYYGDCLVSCTAEKTYSDYVLRRLRAERKKEMMGNGKRNSVEECSLKDKEEGEGHIEKDVREITHFHYLVWRDFMAPEQPNGLLKFIKRINETFNAPEFNSKGIILVHCSAGVGRTGTLVAIDSLLQELEEEGQASIFSFISELRHQRNYLVQSIKQYMFVFRALMEHAQFGDTEIPSSELIERFHELQEKLPEGQTLIKHEFQKLSEVVEDPYPCNQARKNRGKNRYEDCVPLDKNRVILNPIFSRPEDTYINASFIQGYDHSNTYIVAQDPLQSTVADFWRLIMDQGVNSIVMLSEGDCEGEDEDTVDEARKHLCPQYWPEGEEQVTHDHLKILLTKMETLPMFIKRTFTITNTKNKEEVKVTQFQYLAWEGGVGSIPESPSSLLDLIGRVSRNQEDATLLPGEEMETACGKPALSILKPPPPILVHCSGGSDRSSVFVALGILLQQLRTEGHADVFQVVRNLRSQRPQFLQHEEQYEFLYRALVDYLNGSS</sequence>
<evidence type="ECO:0000256" key="1">
    <source>
        <dbReference type="ARBA" id="ARBA00004167"/>
    </source>
</evidence>
<dbReference type="PROSITE" id="PS00383">
    <property type="entry name" value="TYR_PHOSPHATASE_1"/>
    <property type="match status" value="2"/>
</dbReference>
<evidence type="ECO:0000259" key="13">
    <source>
        <dbReference type="PROSITE" id="PS50055"/>
    </source>
</evidence>
<keyword evidence="5" id="KW-0378">Hydrolase</keyword>
<dbReference type="PANTHER" id="PTHR19134:SF495">
    <property type="entry name" value="TYROSINE-PROTEIN PHOSPHATASE 69D"/>
    <property type="match status" value="1"/>
</dbReference>
<organism evidence="17">
    <name type="scientific">Darwinula stevensoni</name>
    <dbReference type="NCBI Taxonomy" id="69355"/>
    <lineage>
        <taxon>Eukaryota</taxon>
        <taxon>Metazoa</taxon>
        <taxon>Ecdysozoa</taxon>
        <taxon>Arthropoda</taxon>
        <taxon>Crustacea</taxon>
        <taxon>Oligostraca</taxon>
        <taxon>Ostracoda</taxon>
        <taxon>Podocopa</taxon>
        <taxon>Podocopida</taxon>
        <taxon>Darwinulocopina</taxon>
        <taxon>Darwinuloidea</taxon>
        <taxon>Darwinulidae</taxon>
        <taxon>Darwinula</taxon>
    </lineage>
</organism>
<dbReference type="InterPro" id="IPR016130">
    <property type="entry name" value="Tyr_Pase_AS"/>
</dbReference>
<feature type="transmembrane region" description="Helical" evidence="12">
    <location>
        <begin position="586"/>
        <end position="609"/>
    </location>
</feature>
<evidence type="ECO:0000259" key="16">
    <source>
        <dbReference type="PROSITE" id="PS50853"/>
    </source>
</evidence>
<dbReference type="EC" id="3.1.3.48" evidence="2"/>
<dbReference type="SMART" id="SM00409">
    <property type="entry name" value="IG"/>
    <property type="match status" value="1"/>
</dbReference>
<feature type="domain" description="Fibronectin type-III" evidence="16">
    <location>
        <begin position="124"/>
        <end position="219"/>
    </location>
</feature>
<gene>
    <name evidence="17" type="ORF">DSTB1V02_LOCUS5173</name>
</gene>
<evidence type="ECO:0000256" key="3">
    <source>
        <dbReference type="ARBA" id="ARBA00022729"/>
    </source>
</evidence>
<dbReference type="SMART" id="SM00194">
    <property type="entry name" value="PTPc"/>
    <property type="match status" value="2"/>
</dbReference>
<feature type="domain" description="Ig-like" evidence="15">
    <location>
        <begin position="26"/>
        <end position="119"/>
    </location>
</feature>
<evidence type="ECO:0000256" key="4">
    <source>
        <dbReference type="ARBA" id="ARBA00022737"/>
    </source>
</evidence>
<proteinExistence type="predicted"/>
<evidence type="ECO:0000256" key="8">
    <source>
        <dbReference type="ARBA" id="ARBA00023157"/>
    </source>
</evidence>
<evidence type="ECO:0000256" key="7">
    <source>
        <dbReference type="ARBA" id="ARBA00023136"/>
    </source>
</evidence>
<dbReference type="InterPro" id="IPR007110">
    <property type="entry name" value="Ig-like_dom"/>
</dbReference>
<keyword evidence="3" id="KW-0732">Signal</keyword>
<dbReference type="CDD" id="cd00096">
    <property type="entry name" value="Ig"/>
    <property type="match status" value="1"/>
</dbReference>
<dbReference type="InterPro" id="IPR050348">
    <property type="entry name" value="Protein-Tyr_Phosphatase"/>
</dbReference>
<keyword evidence="10" id="KW-0393">Immunoglobulin domain</keyword>
<evidence type="ECO:0000256" key="9">
    <source>
        <dbReference type="ARBA" id="ARBA00023170"/>
    </source>
</evidence>
<keyword evidence="6" id="KW-0904">Protein phosphatase</keyword>
<dbReference type="PROSITE" id="PS50853">
    <property type="entry name" value="FN3"/>
    <property type="match status" value="2"/>
</dbReference>
<dbReference type="CDD" id="cd00047">
    <property type="entry name" value="PTPc"/>
    <property type="match status" value="2"/>
</dbReference>
<dbReference type="SUPFAM" id="SSF48726">
    <property type="entry name" value="Immunoglobulin"/>
    <property type="match status" value="1"/>
</dbReference>
<protein>
    <recommendedName>
        <fullName evidence="2">protein-tyrosine-phosphatase</fullName>
        <ecNumber evidence="2">3.1.3.48</ecNumber>
    </recommendedName>
</protein>
<dbReference type="SMART" id="SM00404">
    <property type="entry name" value="PTPc_motif"/>
    <property type="match status" value="2"/>
</dbReference>
<dbReference type="PROSITE" id="PS50835">
    <property type="entry name" value="IG_LIKE"/>
    <property type="match status" value="1"/>
</dbReference>
<evidence type="ECO:0000256" key="5">
    <source>
        <dbReference type="ARBA" id="ARBA00022801"/>
    </source>
</evidence>
<dbReference type="OrthoDB" id="6058203at2759"/>
<dbReference type="EMBL" id="LR900344">
    <property type="protein sequence ID" value="CAD7245299.1"/>
    <property type="molecule type" value="Genomic_DNA"/>
</dbReference>
<dbReference type="Pfam" id="PF00102">
    <property type="entry name" value="Y_phosphatase"/>
    <property type="match status" value="2"/>
</dbReference>
<reference evidence="17" key="1">
    <citation type="submission" date="2020-11" db="EMBL/GenBank/DDBJ databases">
        <authorList>
            <person name="Tran Van P."/>
        </authorList>
    </citation>
    <scope>NUCLEOTIDE SEQUENCE</scope>
</reference>
<keyword evidence="9" id="KW-0675">Receptor</keyword>
<dbReference type="GO" id="GO:0009653">
    <property type="term" value="P:anatomical structure morphogenesis"/>
    <property type="evidence" value="ECO:0007669"/>
    <property type="project" value="UniProtKB-ARBA"/>
</dbReference>
<dbReference type="InterPro" id="IPR036116">
    <property type="entry name" value="FN3_sf"/>
</dbReference>
<dbReference type="FunFam" id="2.60.40.10:FF:000032">
    <property type="entry name" value="palladin isoform X1"/>
    <property type="match status" value="1"/>
</dbReference>
<dbReference type="InterPro" id="IPR000242">
    <property type="entry name" value="PTP_cat"/>
</dbReference>
<evidence type="ECO:0000259" key="15">
    <source>
        <dbReference type="PROSITE" id="PS50835"/>
    </source>
</evidence>
<dbReference type="SUPFAM" id="SSF49265">
    <property type="entry name" value="Fibronectin type III"/>
    <property type="match status" value="2"/>
</dbReference>
<keyword evidence="7 12" id="KW-0472">Membrane</keyword>
<dbReference type="InterPro" id="IPR003599">
    <property type="entry name" value="Ig_sub"/>
</dbReference>
<evidence type="ECO:0000256" key="2">
    <source>
        <dbReference type="ARBA" id="ARBA00013064"/>
    </source>
</evidence>
<evidence type="ECO:0000313" key="17">
    <source>
        <dbReference type="EMBL" id="CAD7245299.1"/>
    </source>
</evidence>
<feature type="domain" description="Tyrosine specific protein phosphatases" evidence="14">
    <location>
        <begin position="878"/>
        <end position="953"/>
    </location>
</feature>
<dbReference type="Pfam" id="PF00041">
    <property type="entry name" value="fn3"/>
    <property type="match status" value="2"/>
</dbReference>
<dbReference type="InterPro" id="IPR036179">
    <property type="entry name" value="Ig-like_dom_sf"/>
</dbReference>
<evidence type="ECO:0000256" key="10">
    <source>
        <dbReference type="ARBA" id="ARBA00023319"/>
    </source>
</evidence>
<feature type="domain" description="Tyrosine-protein phosphatase" evidence="13">
    <location>
        <begin position="677"/>
        <end position="962"/>
    </location>
</feature>
<dbReference type="InterPro" id="IPR013783">
    <property type="entry name" value="Ig-like_fold"/>
</dbReference>
<feature type="domain" description="Tyrosine specific protein phosphatases" evidence="14">
    <location>
        <begin position="1218"/>
        <end position="1274"/>
    </location>
</feature>
<evidence type="ECO:0000256" key="11">
    <source>
        <dbReference type="ARBA" id="ARBA00051722"/>
    </source>
</evidence>
<dbReference type="PRINTS" id="PR00700">
    <property type="entry name" value="PRTYPHPHTASE"/>
</dbReference>
<keyword evidence="12" id="KW-1133">Transmembrane helix</keyword>
<dbReference type="SUPFAM" id="SSF52799">
    <property type="entry name" value="(Phosphotyrosine protein) phosphatases II"/>
    <property type="match status" value="2"/>
</dbReference>
<dbReference type="InterPro" id="IPR000387">
    <property type="entry name" value="Tyr_Pase_dom"/>
</dbReference>
<feature type="domain" description="Fibronectin type-III" evidence="16">
    <location>
        <begin position="280"/>
        <end position="388"/>
    </location>
</feature>
<accession>A0A7R8X772</accession>
<dbReference type="PROSITE" id="PS50055">
    <property type="entry name" value="TYR_PHOSPHATASE_PTP"/>
    <property type="match status" value="2"/>
</dbReference>